<reference evidence="2" key="1">
    <citation type="submission" date="2021-12" db="EMBL/GenBank/DDBJ databases">
        <authorList>
            <person name="Rodrigo-Torres L."/>
            <person name="Arahal R. D."/>
            <person name="Lucena T."/>
        </authorList>
    </citation>
    <scope>NUCLEOTIDE SEQUENCE</scope>
    <source>
        <strain evidence="2">CECT 8226</strain>
    </source>
</reference>
<keyword evidence="3" id="KW-1185">Reference proteome</keyword>
<evidence type="ECO:0000313" key="2">
    <source>
        <dbReference type="EMBL" id="CAH0529163.1"/>
    </source>
</evidence>
<organism evidence="2 3">
    <name type="scientific">Vibrio hippocampi</name>
    <dbReference type="NCBI Taxonomy" id="654686"/>
    <lineage>
        <taxon>Bacteria</taxon>
        <taxon>Pseudomonadati</taxon>
        <taxon>Pseudomonadota</taxon>
        <taxon>Gammaproteobacteria</taxon>
        <taxon>Vibrionales</taxon>
        <taxon>Vibrionaceae</taxon>
        <taxon>Vibrio</taxon>
    </lineage>
</organism>
<dbReference type="Pfam" id="PF11659">
    <property type="entry name" value="DUF3261"/>
    <property type="match status" value="1"/>
</dbReference>
<feature type="chain" id="PRO_5046689207" description="DUF3261 domain-containing protein" evidence="1">
    <location>
        <begin position="29"/>
        <end position="204"/>
    </location>
</feature>
<dbReference type="Proteomes" id="UP000838160">
    <property type="component" value="Unassembled WGS sequence"/>
</dbReference>
<gene>
    <name evidence="2" type="ORF">VHP8226_03082</name>
</gene>
<protein>
    <recommendedName>
        <fullName evidence="4">DUF3261 domain-containing protein</fullName>
    </recommendedName>
</protein>
<dbReference type="RefSeq" id="WP_237485934.1">
    <property type="nucleotide sequence ID" value="NZ_CAKLCM010000003.1"/>
</dbReference>
<dbReference type="EMBL" id="CAKLCM010000003">
    <property type="protein sequence ID" value="CAH0529163.1"/>
    <property type="molecule type" value="Genomic_DNA"/>
</dbReference>
<sequence length="204" mass="23065">MLKKMAHSSLLLVLLSLLIACSSQPNQSAPEVEISPGVSVALPQPQTLGYSLIANQLITATWHEGDKSKSEQLPVYLELKGNRLVLAGFSSWGTRLLSLSYQDDQLQTEVMSGLSGVLPQPEQVLFNLMLTLWPSSTWEAPLNKVEWRIEDYNKRRIITDQQGNKLIEIEYANIDRLSGNIRFQHIRQGYTIEINTLNYQIIEN</sequence>
<accession>A0ABM8ZLX8</accession>
<name>A0ABM8ZLX8_9VIBR</name>
<comment type="caution">
    <text evidence="2">The sequence shown here is derived from an EMBL/GenBank/DDBJ whole genome shotgun (WGS) entry which is preliminary data.</text>
</comment>
<evidence type="ECO:0000256" key="1">
    <source>
        <dbReference type="SAM" id="SignalP"/>
    </source>
</evidence>
<dbReference type="InterPro" id="IPR021675">
    <property type="entry name" value="DUF3261"/>
</dbReference>
<proteinExistence type="predicted"/>
<dbReference type="PROSITE" id="PS51257">
    <property type="entry name" value="PROKAR_LIPOPROTEIN"/>
    <property type="match status" value="1"/>
</dbReference>
<evidence type="ECO:0008006" key="4">
    <source>
        <dbReference type="Google" id="ProtNLM"/>
    </source>
</evidence>
<keyword evidence="1" id="KW-0732">Signal</keyword>
<feature type="signal peptide" evidence="1">
    <location>
        <begin position="1"/>
        <end position="28"/>
    </location>
</feature>
<evidence type="ECO:0000313" key="3">
    <source>
        <dbReference type="Proteomes" id="UP000838160"/>
    </source>
</evidence>